<evidence type="ECO:0000313" key="2">
    <source>
        <dbReference type="EMBL" id="WWR46147.1"/>
    </source>
</evidence>
<keyword evidence="3" id="KW-1185">Reference proteome</keyword>
<keyword evidence="1" id="KW-1133">Transmembrane helix</keyword>
<accession>A0ABZ2HFY7</accession>
<evidence type="ECO:0000256" key="1">
    <source>
        <dbReference type="SAM" id="Phobius"/>
    </source>
</evidence>
<feature type="transmembrane region" description="Helical" evidence="1">
    <location>
        <begin position="27"/>
        <end position="48"/>
    </location>
</feature>
<dbReference type="InterPro" id="IPR045936">
    <property type="entry name" value="DUF6356"/>
</dbReference>
<keyword evidence="1" id="KW-0472">Membrane</keyword>
<reference evidence="2 3" key="1">
    <citation type="submission" date="2023-10" db="EMBL/GenBank/DDBJ databases">
        <title>Roseovarius strain S88 nov., isolated from a marine algae.</title>
        <authorList>
            <person name="Lee M.W."/>
            <person name="Lee J.K."/>
            <person name="Kim J.M."/>
            <person name="Choi D.G."/>
            <person name="Baek J.H."/>
            <person name="Bayburt H."/>
            <person name="Jung J.J."/>
            <person name="Han D.M."/>
            <person name="Jeon C.O."/>
        </authorList>
    </citation>
    <scope>NUCLEOTIDE SEQUENCE [LARGE SCALE GENOMIC DNA]</scope>
    <source>
        <strain evidence="2 3">S88</strain>
    </source>
</reference>
<sequence>MITRLFLDHPRSVDESYLEHARFAGAFSLRLFAAAFCALVHAVLPFAFEKTASRMIAEMYAKTHNRGQ</sequence>
<protein>
    <submittedName>
        <fullName evidence="2">DUF6356 family protein</fullName>
    </submittedName>
</protein>
<dbReference type="Pfam" id="PF19883">
    <property type="entry name" value="DUF6356"/>
    <property type="match status" value="1"/>
</dbReference>
<name>A0ABZ2HFY7_9RHOB</name>
<organism evidence="2 3">
    <name type="scientific">Roseovarius phycicola</name>
    <dbReference type="NCBI Taxonomy" id="3080976"/>
    <lineage>
        <taxon>Bacteria</taxon>
        <taxon>Pseudomonadati</taxon>
        <taxon>Pseudomonadota</taxon>
        <taxon>Alphaproteobacteria</taxon>
        <taxon>Rhodobacterales</taxon>
        <taxon>Roseobacteraceae</taxon>
        <taxon>Roseovarius</taxon>
    </lineage>
</organism>
<keyword evidence="1" id="KW-0812">Transmembrane</keyword>
<proteinExistence type="predicted"/>
<evidence type="ECO:0000313" key="3">
    <source>
        <dbReference type="Proteomes" id="UP001364156"/>
    </source>
</evidence>
<dbReference type="EMBL" id="CP146069">
    <property type="protein sequence ID" value="WWR46147.1"/>
    <property type="molecule type" value="Genomic_DNA"/>
</dbReference>
<dbReference type="RefSeq" id="WP_338549036.1">
    <property type="nucleotide sequence ID" value="NZ_CP146069.1"/>
</dbReference>
<dbReference type="Proteomes" id="UP001364156">
    <property type="component" value="Chromosome"/>
</dbReference>
<gene>
    <name evidence="2" type="ORF">RZ517_15440</name>
</gene>